<dbReference type="Pfam" id="PF21748">
    <property type="entry name" value="UPF0150"/>
    <property type="match status" value="1"/>
</dbReference>
<comment type="caution">
    <text evidence="1">The sequence shown here is derived from an EMBL/GenBank/DDBJ whole genome shotgun (WGS) entry which is preliminary data.</text>
</comment>
<evidence type="ECO:0008006" key="3">
    <source>
        <dbReference type="Google" id="ProtNLM"/>
    </source>
</evidence>
<name>A0A2S6CRF9_9CYAN</name>
<evidence type="ECO:0000313" key="2">
    <source>
        <dbReference type="Proteomes" id="UP000239589"/>
    </source>
</evidence>
<proteinExistence type="predicted"/>
<dbReference type="EMBL" id="PGEM01000128">
    <property type="protein sequence ID" value="PPJ62326.1"/>
    <property type="molecule type" value="Genomic_DNA"/>
</dbReference>
<sequence length="85" mass="9362">MLSDYVEGAVSQAIYDKLEDGTFFGKIPVCQGVVAFGASLRECQNELRSTLEDWILLGLKLGHSLPVIDNINLNQEPILEPLDTV</sequence>
<dbReference type="OrthoDB" id="7068289at2"/>
<evidence type="ECO:0000313" key="1">
    <source>
        <dbReference type="EMBL" id="PPJ62326.1"/>
    </source>
</evidence>
<dbReference type="InterPro" id="IPR049389">
    <property type="entry name" value="TTHA0281-like"/>
</dbReference>
<organism evidence="1 2">
    <name type="scientific">Cuspidothrix issatschenkoi CHARLIE-1</name>
    <dbReference type="NCBI Taxonomy" id="2052836"/>
    <lineage>
        <taxon>Bacteria</taxon>
        <taxon>Bacillati</taxon>
        <taxon>Cyanobacteriota</taxon>
        <taxon>Cyanophyceae</taxon>
        <taxon>Nostocales</taxon>
        <taxon>Aphanizomenonaceae</taxon>
        <taxon>Cuspidothrix</taxon>
    </lineage>
</organism>
<gene>
    <name evidence="1" type="ORF">CUN59_16150</name>
</gene>
<protein>
    <recommendedName>
        <fullName evidence="3">Type II toxin-antitoxin system HicB family antitoxin</fullName>
    </recommendedName>
</protein>
<dbReference type="Proteomes" id="UP000239589">
    <property type="component" value="Unassembled WGS sequence"/>
</dbReference>
<dbReference type="SUPFAM" id="SSF143100">
    <property type="entry name" value="TTHA1013/TTHA0281-like"/>
    <property type="match status" value="1"/>
</dbReference>
<keyword evidence="2" id="KW-1185">Reference proteome</keyword>
<accession>A0A2S6CRF9</accession>
<reference evidence="1 2" key="1">
    <citation type="submission" date="2018-02" db="EMBL/GenBank/DDBJ databases">
        <title>Discovery of a pederin family compound in a non-symbiotic bloom-forming cyanobacterium.</title>
        <authorList>
            <person name="Kust A."/>
            <person name="Mares J."/>
            <person name="Jokela J."/>
            <person name="Urajova P."/>
            <person name="Hajek J."/>
            <person name="Saurav K."/>
            <person name="Voracova K."/>
            <person name="Fewer D.P."/>
            <person name="Haapaniemi E."/>
            <person name="Permi P."/>
            <person name="Rehakova K."/>
            <person name="Sivonen K."/>
            <person name="Hrouzek P."/>
        </authorList>
    </citation>
    <scope>NUCLEOTIDE SEQUENCE [LARGE SCALE GENOMIC DNA]</scope>
    <source>
        <strain evidence="1 2">CHARLIE-1</strain>
    </source>
</reference>
<dbReference type="InterPro" id="IPR035069">
    <property type="entry name" value="TTHA1013/TTHA0281-like"/>
</dbReference>
<dbReference type="AlphaFoldDB" id="A0A2S6CRF9"/>
<dbReference type="Gene3D" id="3.30.160.250">
    <property type="match status" value="1"/>
</dbReference>